<evidence type="ECO:0000256" key="1">
    <source>
        <dbReference type="SAM" id="Phobius"/>
    </source>
</evidence>
<keyword evidence="1" id="KW-1133">Transmembrane helix</keyword>
<dbReference type="GeneID" id="36381908"/>
<keyword evidence="1" id="KW-0812">Transmembrane</keyword>
<proteinExistence type="predicted"/>
<protein>
    <submittedName>
        <fullName evidence="2 4">Uncharacterized protein</fullName>
    </submittedName>
</protein>
<accession>A0A090LMY7</accession>
<keyword evidence="3" id="KW-1185">Reference proteome</keyword>
<evidence type="ECO:0000313" key="4">
    <source>
        <dbReference type="WBParaSite" id="SRAE_2000418600.1"/>
    </source>
</evidence>
<reference evidence="2 3" key="1">
    <citation type="submission" date="2014-09" db="EMBL/GenBank/DDBJ databases">
        <authorList>
            <person name="Martin A.A."/>
        </authorList>
    </citation>
    <scope>NUCLEOTIDE SEQUENCE</scope>
    <source>
        <strain evidence="3">ED321</strain>
        <strain evidence="2">ED321 Heterogonic</strain>
    </source>
</reference>
<dbReference type="Proteomes" id="UP000035682">
    <property type="component" value="Unplaced"/>
</dbReference>
<dbReference type="AlphaFoldDB" id="A0A090LMY7"/>
<organism evidence="2">
    <name type="scientific">Strongyloides ratti</name>
    <name type="common">Parasitic roundworm</name>
    <dbReference type="NCBI Taxonomy" id="34506"/>
    <lineage>
        <taxon>Eukaryota</taxon>
        <taxon>Metazoa</taxon>
        <taxon>Ecdysozoa</taxon>
        <taxon>Nematoda</taxon>
        <taxon>Chromadorea</taxon>
        <taxon>Rhabditida</taxon>
        <taxon>Tylenchina</taxon>
        <taxon>Panagrolaimomorpha</taxon>
        <taxon>Strongyloidoidea</taxon>
        <taxon>Strongyloididae</taxon>
        <taxon>Strongyloides</taxon>
    </lineage>
</organism>
<feature type="transmembrane region" description="Helical" evidence="1">
    <location>
        <begin position="33"/>
        <end position="56"/>
    </location>
</feature>
<keyword evidence="1" id="KW-0472">Membrane</keyword>
<sequence length="139" mass="16509">MANNTTDIAKIEPRVKTESIYLLFDLKTWNKKVIQLNIIFLLSLLLYIFCFFYVIIVKKSNDYIYGYKPELVYKIRTEPTDEDTYNCIFSPEKRLAYYCNANKKIISQLKPNLNKEQEVAIKIKFLKKEDENLKTGVEF</sequence>
<dbReference type="WormBase" id="SRAE_2000418600">
    <property type="protein sequence ID" value="SRP05746"/>
    <property type="gene ID" value="WBGene00264415"/>
</dbReference>
<evidence type="ECO:0000313" key="2">
    <source>
        <dbReference type="EMBL" id="CEF69538.1"/>
    </source>
</evidence>
<reference evidence="4" key="2">
    <citation type="submission" date="2020-12" db="UniProtKB">
        <authorList>
            <consortium name="WormBaseParasite"/>
        </authorList>
    </citation>
    <scope>IDENTIFICATION</scope>
</reference>
<evidence type="ECO:0000313" key="5">
    <source>
        <dbReference type="WormBase" id="SRAE_2000418600"/>
    </source>
</evidence>
<name>A0A090LMY7_STRRB</name>
<dbReference type="WBParaSite" id="SRAE_2000418600.1">
    <property type="protein sequence ID" value="SRAE_2000418600.1"/>
    <property type="gene ID" value="WBGene00264415"/>
</dbReference>
<evidence type="ECO:0000313" key="3">
    <source>
        <dbReference type="Proteomes" id="UP000035682"/>
    </source>
</evidence>
<dbReference type="RefSeq" id="XP_024508738.1">
    <property type="nucleotide sequence ID" value="XM_024643025.1"/>
</dbReference>
<dbReference type="CTD" id="36381908"/>
<gene>
    <name evidence="2 4 5" type="ORF">SRAE_2000418600</name>
</gene>
<dbReference type="EMBL" id="LN609529">
    <property type="protein sequence ID" value="CEF69538.1"/>
    <property type="molecule type" value="Genomic_DNA"/>
</dbReference>